<evidence type="ECO:0000313" key="2">
    <source>
        <dbReference type="EMBL" id="KAK5541049.1"/>
    </source>
</evidence>
<accession>A0AAV9QHT8</accession>
<organism evidence="2 3">
    <name type="scientific">Vermiconidia calcicola</name>
    <dbReference type="NCBI Taxonomy" id="1690605"/>
    <lineage>
        <taxon>Eukaryota</taxon>
        <taxon>Fungi</taxon>
        <taxon>Dikarya</taxon>
        <taxon>Ascomycota</taxon>
        <taxon>Pezizomycotina</taxon>
        <taxon>Dothideomycetes</taxon>
        <taxon>Dothideomycetidae</taxon>
        <taxon>Mycosphaerellales</taxon>
        <taxon>Extremaceae</taxon>
        <taxon>Vermiconidia</taxon>
    </lineage>
</organism>
<dbReference type="AlphaFoldDB" id="A0AAV9QHT8"/>
<dbReference type="EMBL" id="JAXLQG010000004">
    <property type="protein sequence ID" value="KAK5541049.1"/>
    <property type="molecule type" value="Genomic_DNA"/>
</dbReference>
<protein>
    <recommendedName>
        <fullName evidence="1">Retrotransposon gag domain-containing protein</fullName>
    </recommendedName>
</protein>
<evidence type="ECO:0000259" key="1">
    <source>
        <dbReference type="Pfam" id="PF03732"/>
    </source>
</evidence>
<dbReference type="InterPro" id="IPR005162">
    <property type="entry name" value="Retrotrans_gag_dom"/>
</dbReference>
<name>A0AAV9QHT8_9PEZI</name>
<keyword evidence="3" id="KW-1185">Reference proteome</keyword>
<sequence>MERWLELRETLMDKVIPDKAKISLAANFFEKKASAWWNLSYEHAREGEASPASVTTWDGFKTELLNQFGEVRTQEQRRDEFDSLRQTGTVLTFYQAIDARRLYLSPKLTDNDCLLVFKRGLKEKIRHRIEFLPDNLVPSNFKEYTLFADKSERESLATAKRVPFFKPRQSFVPTRPNVHVKVAPRKGYDHDGDVEMTLNAREANTDLTDFNEILHLLCMDKEAFPWHNHHSTSIPIIATLRINSREHIKSSWELREKWHKVIYARRVEDCGAAWTNIKYYYQGIEQEVYCPLCHGLINPETTIAGPSTAALPAQVVAPKLSLEKPWRAVFTVLGKSIGQGIQVRQLNSSLAAAPTREAVKPPERPASPPLIEIQEPIPFKLAIKMAHRVLSTMPTTTARPPSSISVMMFSSLLPPSPPLIEIQGPWSPTGYP</sequence>
<gene>
    <name evidence="2" type="ORF">LTR25_002826</name>
</gene>
<dbReference type="Proteomes" id="UP001345827">
    <property type="component" value="Unassembled WGS sequence"/>
</dbReference>
<comment type="caution">
    <text evidence="2">The sequence shown here is derived from an EMBL/GenBank/DDBJ whole genome shotgun (WGS) entry which is preliminary data.</text>
</comment>
<evidence type="ECO:0000313" key="3">
    <source>
        <dbReference type="Proteomes" id="UP001345827"/>
    </source>
</evidence>
<reference evidence="2 3" key="1">
    <citation type="submission" date="2023-06" db="EMBL/GenBank/DDBJ databases">
        <title>Black Yeasts Isolated from many extreme environments.</title>
        <authorList>
            <person name="Coleine C."/>
            <person name="Stajich J.E."/>
            <person name="Selbmann L."/>
        </authorList>
    </citation>
    <scope>NUCLEOTIDE SEQUENCE [LARGE SCALE GENOMIC DNA]</scope>
    <source>
        <strain evidence="2 3">CCFEE 5887</strain>
    </source>
</reference>
<proteinExistence type="predicted"/>
<dbReference type="Pfam" id="PF03732">
    <property type="entry name" value="Retrotrans_gag"/>
    <property type="match status" value="1"/>
</dbReference>
<feature type="domain" description="Retrotransposon gag" evidence="1">
    <location>
        <begin position="24"/>
        <end position="123"/>
    </location>
</feature>